<evidence type="ECO:0008006" key="3">
    <source>
        <dbReference type="Google" id="ProtNLM"/>
    </source>
</evidence>
<protein>
    <recommendedName>
        <fullName evidence="3">Group-specific protein</fullName>
    </recommendedName>
</protein>
<dbReference type="Proteomes" id="UP001232245">
    <property type="component" value="Unassembled WGS sequence"/>
</dbReference>
<dbReference type="RefSeq" id="WP_095300959.1">
    <property type="nucleotide sequence ID" value="NZ_CADEPK010000357.1"/>
</dbReference>
<evidence type="ECO:0000313" key="1">
    <source>
        <dbReference type="EMBL" id="MDQ0227451.1"/>
    </source>
</evidence>
<sequence length="80" mass="9545">MTSCNLNHSLEDVKKKLEQQAEHLEKYYSGCSQFLENNPTQQQLNELFHLLKKYDLADEEEKSLRERKIYKLISQKKGEN</sequence>
<accession>A0ABT9Z6I3</accession>
<gene>
    <name evidence="1" type="ORF">J2S02_003796</name>
</gene>
<keyword evidence="2" id="KW-1185">Reference proteome</keyword>
<comment type="caution">
    <text evidence="1">The sequence shown here is derived from an EMBL/GenBank/DDBJ whole genome shotgun (WGS) entry which is preliminary data.</text>
</comment>
<name>A0ABT9Z6I3_9BACI</name>
<dbReference type="EMBL" id="JAUSTZ010000009">
    <property type="protein sequence ID" value="MDQ0227451.1"/>
    <property type="molecule type" value="Genomic_DNA"/>
</dbReference>
<proteinExistence type="predicted"/>
<organism evidence="1 2">
    <name type="scientific">Metabacillus niabensis</name>
    <dbReference type="NCBI Taxonomy" id="324854"/>
    <lineage>
        <taxon>Bacteria</taxon>
        <taxon>Bacillati</taxon>
        <taxon>Bacillota</taxon>
        <taxon>Bacilli</taxon>
        <taxon>Bacillales</taxon>
        <taxon>Bacillaceae</taxon>
        <taxon>Metabacillus</taxon>
    </lineage>
</organism>
<evidence type="ECO:0000313" key="2">
    <source>
        <dbReference type="Proteomes" id="UP001232245"/>
    </source>
</evidence>
<reference evidence="1 2" key="1">
    <citation type="submission" date="2023-07" db="EMBL/GenBank/DDBJ databases">
        <title>Genomic Encyclopedia of Type Strains, Phase IV (KMG-IV): sequencing the most valuable type-strain genomes for metagenomic binning, comparative biology and taxonomic classification.</title>
        <authorList>
            <person name="Goeker M."/>
        </authorList>
    </citation>
    <scope>NUCLEOTIDE SEQUENCE [LARGE SCALE GENOMIC DNA]</scope>
    <source>
        <strain evidence="1 2">DSM 17723</strain>
    </source>
</reference>